<dbReference type="GO" id="GO:0003755">
    <property type="term" value="F:peptidyl-prolyl cis-trans isomerase activity"/>
    <property type="evidence" value="ECO:0007669"/>
    <property type="project" value="UniProtKB-EC"/>
</dbReference>
<dbReference type="EC" id="5.2.1.8" evidence="2"/>
<dbReference type="PANTHER" id="PTHR47245:SF1">
    <property type="entry name" value="FOLDASE PROTEIN PRSA"/>
    <property type="match status" value="1"/>
</dbReference>
<protein>
    <recommendedName>
        <fullName evidence="2">peptidylprolyl isomerase</fullName>
        <ecNumber evidence="2">5.2.1.8</ecNumber>
    </recommendedName>
</protein>
<evidence type="ECO:0000256" key="1">
    <source>
        <dbReference type="ARBA" id="ARBA00000971"/>
    </source>
</evidence>
<evidence type="ECO:0000256" key="5">
    <source>
        <dbReference type="ARBA" id="ARBA00023235"/>
    </source>
</evidence>
<comment type="catalytic activity">
    <reaction evidence="1">
        <text>[protein]-peptidylproline (omega=180) = [protein]-peptidylproline (omega=0)</text>
        <dbReference type="Rhea" id="RHEA:16237"/>
        <dbReference type="Rhea" id="RHEA-COMP:10747"/>
        <dbReference type="Rhea" id="RHEA-COMP:10748"/>
        <dbReference type="ChEBI" id="CHEBI:83833"/>
        <dbReference type="ChEBI" id="CHEBI:83834"/>
        <dbReference type="EC" id="5.2.1.8"/>
    </reaction>
</comment>
<dbReference type="Pfam" id="PF13616">
    <property type="entry name" value="Rotamase_3"/>
    <property type="match status" value="1"/>
</dbReference>
<keyword evidence="5 6" id="KW-0413">Isomerase</keyword>
<organism evidence="9 10">
    <name type="scientific">Prosthecobacter fluviatilis</name>
    <dbReference type="NCBI Taxonomy" id="445931"/>
    <lineage>
        <taxon>Bacteria</taxon>
        <taxon>Pseudomonadati</taxon>
        <taxon>Verrucomicrobiota</taxon>
        <taxon>Verrucomicrobiia</taxon>
        <taxon>Verrucomicrobiales</taxon>
        <taxon>Verrucomicrobiaceae</taxon>
        <taxon>Prosthecobacter</taxon>
    </lineage>
</organism>
<sequence length="336" mass="37851">MIPLRISLFALIFTCSSVFAQRYTNSIAAVVDGVPIASSEVEETIKAQEQVIQFTYRNDPDRIKKEIAILRQGAIETLIDREILLAEFRKIGGVIKPQYVDDDINGIIRESFKGNRDAFVDELTRSGMTVKKFRELREKMVIMNVMRARNAGDHPPATPREVQDYYDKNVDKWREGDQIKISTITIPKFTGEPGSTPEKQQKFAQELRTRILQGTDFAKVAKANSQDSHAENGGAWDWMSKTDLMPAIADAAMSLKTGGVSPVLDLESNFIIVSCDAKKLGAAPDIEKLRPEIEKMINQEKSKANIDKWMENVRKKHVIKRYQTSRAQLPPTPSAP</sequence>
<evidence type="ECO:0000256" key="4">
    <source>
        <dbReference type="ARBA" id="ARBA00023110"/>
    </source>
</evidence>
<keyword evidence="3 7" id="KW-0732">Signal</keyword>
<proteinExistence type="predicted"/>
<dbReference type="PROSITE" id="PS50198">
    <property type="entry name" value="PPIC_PPIASE_2"/>
    <property type="match status" value="1"/>
</dbReference>
<evidence type="ECO:0000259" key="8">
    <source>
        <dbReference type="PROSITE" id="PS50198"/>
    </source>
</evidence>
<dbReference type="InterPro" id="IPR027304">
    <property type="entry name" value="Trigger_fact/SurA_dom_sf"/>
</dbReference>
<evidence type="ECO:0000256" key="7">
    <source>
        <dbReference type="SAM" id="SignalP"/>
    </source>
</evidence>
<feature type="signal peptide" evidence="7">
    <location>
        <begin position="1"/>
        <end position="20"/>
    </location>
</feature>
<evidence type="ECO:0000256" key="6">
    <source>
        <dbReference type="PROSITE-ProRule" id="PRU00278"/>
    </source>
</evidence>
<evidence type="ECO:0000256" key="3">
    <source>
        <dbReference type="ARBA" id="ARBA00022729"/>
    </source>
</evidence>
<dbReference type="Proteomes" id="UP001596052">
    <property type="component" value="Unassembled WGS sequence"/>
</dbReference>
<evidence type="ECO:0000313" key="10">
    <source>
        <dbReference type="Proteomes" id="UP001596052"/>
    </source>
</evidence>
<keyword evidence="4 6" id="KW-0697">Rotamase</keyword>
<gene>
    <name evidence="9" type="ORF">ACFQDI_06640</name>
</gene>
<comment type="caution">
    <text evidence="9">The sequence shown here is derived from an EMBL/GenBank/DDBJ whole genome shotgun (WGS) entry which is preliminary data.</text>
</comment>
<reference evidence="10" key="1">
    <citation type="journal article" date="2019" name="Int. J. Syst. Evol. Microbiol.">
        <title>The Global Catalogue of Microorganisms (GCM) 10K type strain sequencing project: providing services to taxonomists for standard genome sequencing and annotation.</title>
        <authorList>
            <consortium name="The Broad Institute Genomics Platform"/>
            <consortium name="The Broad Institute Genome Sequencing Center for Infectious Disease"/>
            <person name="Wu L."/>
            <person name="Ma J."/>
        </authorList>
    </citation>
    <scope>NUCLEOTIDE SEQUENCE [LARGE SCALE GENOMIC DNA]</scope>
    <source>
        <strain evidence="10">CGMCC 4.1469</strain>
    </source>
</reference>
<name>A0ABW0KMH9_9BACT</name>
<dbReference type="SUPFAM" id="SSF54534">
    <property type="entry name" value="FKBP-like"/>
    <property type="match status" value="1"/>
</dbReference>
<dbReference type="RefSeq" id="WP_377164700.1">
    <property type="nucleotide sequence ID" value="NZ_JBHSMQ010000002.1"/>
</dbReference>
<evidence type="ECO:0000256" key="2">
    <source>
        <dbReference type="ARBA" id="ARBA00013194"/>
    </source>
</evidence>
<dbReference type="SUPFAM" id="SSF109998">
    <property type="entry name" value="Triger factor/SurA peptide-binding domain-like"/>
    <property type="match status" value="1"/>
</dbReference>
<accession>A0ABW0KMH9</accession>
<dbReference type="InterPro" id="IPR050245">
    <property type="entry name" value="PrsA_foldase"/>
</dbReference>
<keyword evidence="10" id="KW-1185">Reference proteome</keyword>
<evidence type="ECO:0000313" key="9">
    <source>
        <dbReference type="EMBL" id="MFC5454529.1"/>
    </source>
</evidence>
<dbReference type="EMBL" id="JBHSMQ010000002">
    <property type="protein sequence ID" value="MFC5454529.1"/>
    <property type="molecule type" value="Genomic_DNA"/>
</dbReference>
<dbReference type="Gene3D" id="3.10.50.40">
    <property type="match status" value="1"/>
</dbReference>
<dbReference type="PANTHER" id="PTHR47245">
    <property type="entry name" value="PEPTIDYLPROLYL ISOMERASE"/>
    <property type="match status" value="1"/>
</dbReference>
<feature type="domain" description="PpiC" evidence="8">
    <location>
        <begin position="176"/>
        <end position="277"/>
    </location>
</feature>
<dbReference type="Pfam" id="PF13624">
    <property type="entry name" value="SurA_N_3"/>
    <property type="match status" value="1"/>
</dbReference>
<dbReference type="Gene3D" id="1.10.4030.10">
    <property type="entry name" value="Porin chaperone SurA, peptide-binding domain"/>
    <property type="match status" value="1"/>
</dbReference>
<dbReference type="InterPro" id="IPR046357">
    <property type="entry name" value="PPIase_dom_sf"/>
</dbReference>
<feature type="chain" id="PRO_5047225492" description="peptidylprolyl isomerase" evidence="7">
    <location>
        <begin position="21"/>
        <end position="336"/>
    </location>
</feature>
<dbReference type="InterPro" id="IPR000297">
    <property type="entry name" value="PPIase_PpiC"/>
</dbReference>